<dbReference type="Pfam" id="PF18759">
    <property type="entry name" value="Plavaka"/>
    <property type="match status" value="1"/>
</dbReference>
<feature type="chain" id="PRO_5002163318" evidence="3">
    <location>
        <begin position="24"/>
        <end position="1247"/>
    </location>
</feature>
<gene>
    <name evidence="4" type="ORF">SCLCIDRAFT_26945</name>
</gene>
<sequence>MHLLGVLCLFLLVMAELACPACGKISKGQRDLLQQCQERVDAMIEDEQRQLRLEAEKQAEREQIEWEQDALQAQQLANFESLAFDGPDLGEDVECWPSGLPTRTHRLPRHYHDDPPALSIPVPNPIIADELETSHVSAPMDGIEPIPSPRSSTHSCYVHTESDGNDIFCQYHDQFPSYDPENMNSMDQLCDGPTFQCTENDNTQRPLPHPLVNSLKESYFTPFLNATVWYLMGWFYNSSTQKSLEDLNGLVHTIILADDFDREDLQEFSAQWETWRLDEAPRDLSSSLFTSDGWHTASIPIRLPCEKVKQPEDVAPEFRVEGLHYCKITEVVKSAFKEPATQMFHTAPYKLFWQPDKTHPPERIITKLYMANAMLQEHENIKSSPVAGCNLETVIAAIMLWSDSTHLASFGNAALWPIYLFLGNQSKYTRAKPTSFAVHHLAYIPKLSNTIQDFYMKTFGMSSTVAVLTHCKHELMQAIWSFLLDSEFLNAYENSMVIKFPDGIFRRVFLRLFTYAANYPEKILLACMKFLGNCPCPHCLITKDKIRKLGMKIDWWVRDKKARVDDRAHCWSIEGARKAMFDLGCSIASKAVEGAIRAKSLVPMWNAFSDKLSNFSFNFYSMLVPDFMHEFELGMWKAALTHLICILYAAGDDAVQQFNARFHLVSMFGRDTIRRFSANVSGLTKLAARDFEDILQCSIPVFDGLLPEPYNSIILDLLFKLATWHAFEKLCMHTEMTLFHFSNCTTCLGQALRKFSRECGAKFQTYDLPRETAACAQRKGAKSAKTGTAAGGTTGGGPKPCTFNMSTYKLHALGDYVKLIWQFGTTDNYSTQVGELEHHWVKRFYSQTNKIGFTCVIAKHQQCKRLLHRIQEENRTIAMAAEGSLPTAGSEHPSFHFVNQEPLPNCAPDAHYQVSQGKKYYWDLVAWLSRNKDDKALEGFLPKLKNHILGCLIPGSKANNRDKEFTLAQCNALHLINNRIYRHKVLRINYTTYDLCWVQDSLNPRMHSDIMVLSHEDVENAHPYWYAQIIGIFHVDVQYRGPELSESEAFGFIDPEQVIRAAHLIPAFRFGRTTTLLLPSIARPKSENDEDWDWYYVNIFVDCDMFMRCRGGGVGHKSTQEAMHCLLNDRETLDKRSFTFEHNCEPFEEGIEGSSEDDVPMDDPSSAEEESGEEGENDGSKVEDGDVGDGEQLIDDELGDEMEEYRYSGLDQVLNDNKEDAEMFGDEDGLGPEDGEDPTDEPGDAVF</sequence>
<evidence type="ECO:0000313" key="4">
    <source>
        <dbReference type="EMBL" id="KIM60030.1"/>
    </source>
</evidence>
<feature type="compositionally biased region" description="Acidic residues" evidence="2">
    <location>
        <begin position="1147"/>
        <end position="1177"/>
    </location>
</feature>
<evidence type="ECO:0000313" key="5">
    <source>
        <dbReference type="Proteomes" id="UP000053989"/>
    </source>
</evidence>
<dbReference type="STRING" id="1036808.A0A0C3DH57"/>
<organism evidence="4 5">
    <name type="scientific">Scleroderma citrinum Foug A</name>
    <dbReference type="NCBI Taxonomy" id="1036808"/>
    <lineage>
        <taxon>Eukaryota</taxon>
        <taxon>Fungi</taxon>
        <taxon>Dikarya</taxon>
        <taxon>Basidiomycota</taxon>
        <taxon>Agaricomycotina</taxon>
        <taxon>Agaricomycetes</taxon>
        <taxon>Agaricomycetidae</taxon>
        <taxon>Boletales</taxon>
        <taxon>Sclerodermatineae</taxon>
        <taxon>Sclerodermataceae</taxon>
        <taxon>Scleroderma</taxon>
    </lineage>
</organism>
<evidence type="ECO:0000256" key="1">
    <source>
        <dbReference type="SAM" id="Coils"/>
    </source>
</evidence>
<dbReference type="HOGENOM" id="CLU_002498_0_1_1"/>
<dbReference type="InParanoid" id="A0A0C3DH57"/>
<feature type="coiled-coil region" evidence="1">
    <location>
        <begin position="45"/>
        <end position="74"/>
    </location>
</feature>
<proteinExistence type="predicted"/>
<dbReference type="OrthoDB" id="2687259at2759"/>
<reference evidence="4 5" key="1">
    <citation type="submission" date="2014-04" db="EMBL/GenBank/DDBJ databases">
        <authorList>
            <consortium name="DOE Joint Genome Institute"/>
            <person name="Kuo A."/>
            <person name="Kohler A."/>
            <person name="Nagy L.G."/>
            <person name="Floudas D."/>
            <person name="Copeland A."/>
            <person name="Barry K.W."/>
            <person name="Cichocki N."/>
            <person name="Veneault-Fourrey C."/>
            <person name="LaButti K."/>
            <person name="Lindquist E.A."/>
            <person name="Lipzen A."/>
            <person name="Lundell T."/>
            <person name="Morin E."/>
            <person name="Murat C."/>
            <person name="Sun H."/>
            <person name="Tunlid A."/>
            <person name="Henrissat B."/>
            <person name="Grigoriev I.V."/>
            <person name="Hibbett D.S."/>
            <person name="Martin F."/>
            <person name="Nordberg H.P."/>
            <person name="Cantor M.N."/>
            <person name="Hua S.X."/>
        </authorList>
    </citation>
    <scope>NUCLEOTIDE SEQUENCE [LARGE SCALE GENOMIC DNA]</scope>
    <source>
        <strain evidence="4 5">Foug A</strain>
    </source>
</reference>
<evidence type="ECO:0000256" key="2">
    <source>
        <dbReference type="SAM" id="MobiDB-lite"/>
    </source>
</evidence>
<reference evidence="5" key="2">
    <citation type="submission" date="2015-01" db="EMBL/GenBank/DDBJ databases">
        <title>Evolutionary Origins and Diversification of the Mycorrhizal Mutualists.</title>
        <authorList>
            <consortium name="DOE Joint Genome Institute"/>
            <consortium name="Mycorrhizal Genomics Consortium"/>
            <person name="Kohler A."/>
            <person name="Kuo A."/>
            <person name="Nagy L.G."/>
            <person name="Floudas D."/>
            <person name="Copeland A."/>
            <person name="Barry K.W."/>
            <person name="Cichocki N."/>
            <person name="Veneault-Fourrey C."/>
            <person name="LaButti K."/>
            <person name="Lindquist E.A."/>
            <person name="Lipzen A."/>
            <person name="Lundell T."/>
            <person name="Morin E."/>
            <person name="Murat C."/>
            <person name="Riley R."/>
            <person name="Ohm R."/>
            <person name="Sun H."/>
            <person name="Tunlid A."/>
            <person name="Henrissat B."/>
            <person name="Grigoriev I.V."/>
            <person name="Hibbett D.S."/>
            <person name="Martin F."/>
        </authorList>
    </citation>
    <scope>NUCLEOTIDE SEQUENCE [LARGE SCALE GENOMIC DNA]</scope>
    <source>
        <strain evidence="5">Foug A</strain>
    </source>
</reference>
<keyword evidence="3" id="KW-0732">Signal</keyword>
<accession>A0A0C3DH57</accession>
<dbReference type="InterPro" id="IPR041078">
    <property type="entry name" value="Plavaka"/>
</dbReference>
<evidence type="ECO:0000256" key="3">
    <source>
        <dbReference type="SAM" id="SignalP"/>
    </source>
</evidence>
<dbReference type="EMBL" id="KN822067">
    <property type="protein sequence ID" value="KIM60030.1"/>
    <property type="molecule type" value="Genomic_DNA"/>
</dbReference>
<dbReference type="AlphaFoldDB" id="A0A0C3DH57"/>
<feature type="region of interest" description="Disordered" evidence="2">
    <location>
        <begin position="1147"/>
        <end position="1247"/>
    </location>
</feature>
<feature type="compositionally biased region" description="Acidic residues" evidence="2">
    <location>
        <begin position="1185"/>
        <end position="1203"/>
    </location>
</feature>
<feature type="signal peptide" evidence="3">
    <location>
        <begin position="1"/>
        <end position="23"/>
    </location>
</feature>
<feature type="compositionally biased region" description="Acidic residues" evidence="2">
    <location>
        <begin position="1222"/>
        <end position="1247"/>
    </location>
</feature>
<keyword evidence="5" id="KW-1185">Reference proteome</keyword>
<keyword evidence="1" id="KW-0175">Coiled coil</keyword>
<protein>
    <submittedName>
        <fullName evidence="4">Uncharacterized protein</fullName>
    </submittedName>
</protein>
<name>A0A0C3DH57_9AGAM</name>
<dbReference type="Proteomes" id="UP000053989">
    <property type="component" value="Unassembled WGS sequence"/>
</dbReference>